<reference evidence="9" key="1">
    <citation type="submission" date="2020-07" db="EMBL/GenBank/DDBJ databases">
        <title>Huge and variable diversity of episymbiotic CPR bacteria and DPANN archaea in groundwater ecosystems.</title>
        <authorList>
            <person name="He C.Y."/>
            <person name="Keren R."/>
            <person name="Whittaker M."/>
            <person name="Farag I.F."/>
            <person name="Doudna J."/>
            <person name="Cate J.H.D."/>
            <person name="Banfield J.F."/>
        </authorList>
    </citation>
    <scope>NUCLEOTIDE SEQUENCE</scope>
    <source>
        <strain evidence="9">NC_groundwater_1482_Ag_S-0.65um_47_24</strain>
    </source>
</reference>
<dbReference type="InterPro" id="IPR032816">
    <property type="entry name" value="VTT_dom"/>
</dbReference>
<comment type="caution">
    <text evidence="9">The sequence shown here is derived from an EMBL/GenBank/DDBJ whole genome shotgun (WGS) entry which is preliminary data.</text>
</comment>
<keyword evidence="3 7" id="KW-1003">Cell membrane</keyword>
<dbReference type="EMBL" id="JACQWF010000310">
    <property type="protein sequence ID" value="MBI4596096.1"/>
    <property type="molecule type" value="Genomic_DNA"/>
</dbReference>
<dbReference type="Pfam" id="PF09335">
    <property type="entry name" value="VTT_dom"/>
    <property type="match status" value="1"/>
</dbReference>
<feature type="transmembrane region" description="Helical" evidence="7">
    <location>
        <begin position="20"/>
        <end position="42"/>
    </location>
</feature>
<feature type="transmembrane region" description="Helical" evidence="7">
    <location>
        <begin position="180"/>
        <end position="200"/>
    </location>
</feature>
<dbReference type="PANTHER" id="PTHR30353:SF0">
    <property type="entry name" value="TRANSMEMBRANE PROTEIN"/>
    <property type="match status" value="1"/>
</dbReference>
<dbReference type="PANTHER" id="PTHR30353">
    <property type="entry name" value="INNER MEMBRANE PROTEIN DEDA-RELATED"/>
    <property type="match status" value="1"/>
</dbReference>
<evidence type="ECO:0000256" key="4">
    <source>
        <dbReference type="ARBA" id="ARBA00022692"/>
    </source>
</evidence>
<proteinExistence type="inferred from homology"/>
<dbReference type="AlphaFoldDB" id="A0A933GME8"/>
<feature type="transmembrane region" description="Helical" evidence="7">
    <location>
        <begin position="48"/>
        <end position="76"/>
    </location>
</feature>
<evidence type="ECO:0000256" key="1">
    <source>
        <dbReference type="ARBA" id="ARBA00004651"/>
    </source>
</evidence>
<organism evidence="9 10">
    <name type="scientific">Tectimicrobiota bacterium</name>
    <dbReference type="NCBI Taxonomy" id="2528274"/>
    <lineage>
        <taxon>Bacteria</taxon>
        <taxon>Pseudomonadati</taxon>
        <taxon>Nitrospinota/Tectimicrobiota group</taxon>
        <taxon>Candidatus Tectimicrobiota</taxon>
    </lineage>
</organism>
<keyword evidence="6 7" id="KW-0472">Membrane</keyword>
<comment type="similarity">
    <text evidence="2 7">Belongs to the DedA family.</text>
</comment>
<dbReference type="GO" id="GO:0005886">
    <property type="term" value="C:plasma membrane"/>
    <property type="evidence" value="ECO:0007669"/>
    <property type="project" value="UniProtKB-SubCell"/>
</dbReference>
<dbReference type="Proteomes" id="UP000772181">
    <property type="component" value="Unassembled WGS sequence"/>
</dbReference>
<keyword evidence="4 7" id="KW-0812">Transmembrane</keyword>
<evidence type="ECO:0000313" key="9">
    <source>
        <dbReference type="EMBL" id="MBI4596096.1"/>
    </source>
</evidence>
<evidence type="ECO:0000313" key="10">
    <source>
        <dbReference type="Proteomes" id="UP000772181"/>
    </source>
</evidence>
<accession>A0A933GME8</accession>
<evidence type="ECO:0000259" key="8">
    <source>
        <dbReference type="Pfam" id="PF09335"/>
    </source>
</evidence>
<feature type="transmembrane region" description="Helical" evidence="7">
    <location>
        <begin position="147"/>
        <end position="168"/>
    </location>
</feature>
<evidence type="ECO:0000256" key="2">
    <source>
        <dbReference type="ARBA" id="ARBA00010792"/>
    </source>
</evidence>
<evidence type="ECO:0000256" key="5">
    <source>
        <dbReference type="ARBA" id="ARBA00022989"/>
    </source>
</evidence>
<gene>
    <name evidence="9" type="ORF">HY730_06925</name>
</gene>
<name>A0A933GME8_UNCTE</name>
<evidence type="ECO:0000256" key="6">
    <source>
        <dbReference type="ARBA" id="ARBA00023136"/>
    </source>
</evidence>
<protein>
    <submittedName>
        <fullName evidence="9">VTT domain-containing protein</fullName>
    </submittedName>
</protein>
<comment type="subcellular location">
    <subcellularLocation>
        <location evidence="1 7">Cell membrane</location>
        <topology evidence="1 7">Multi-pass membrane protein</topology>
    </subcellularLocation>
</comment>
<feature type="domain" description="VTT" evidence="8">
    <location>
        <begin position="42"/>
        <end position="167"/>
    </location>
</feature>
<keyword evidence="5 7" id="KW-1133">Transmembrane helix</keyword>
<sequence>MDFVVDILARIYNVEDIIRWGGIAMISAIIFTETGLMLGFFLPGDSLLVSAGIFVAAGHLNLYTLLIIVSLSAVVGDQLGYYIGRKTGQALFTKEDSLLFKRSHILRARLFYERYGGKTIVLARFIPIIRTFAPVVAGVGQMNYRRFVSYNIFGGILWVFAMVLGGYLLGTSVPNINKHIHIVIAIVIFLSIMPGIIELLRSRKKAS</sequence>
<evidence type="ECO:0000256" key="7">
    <source>
        <dbReference type="RuleBase" id="RU367016"/>
    </source>
</evidence>
<dbReference type="InterPro" id="IPR032818">
    <property type="entry name" value="DedA-like"/>
</dbReference>
<evidence type="ECO:0000256" key="3">
    <source>
        <dbReference type="ARBA" id="ARBA00022475"/>
    </source>
</evidence>